<dbReference type="EMBL" id="CU638744">
    <property type="protein sequence ID" value="CAP71121.1"/>
    <property type="molecule type" value="Genomic_DNA"/>
</dbReference>
<dbReference type="OrthoDB" id="5399559at2759"/>
<feature type="compositionally biased region" description="Low complexity" evidence="1">
    <location>
        <begin position="367"/>
        <end position="382"/>
    </location>
</feature>
<dbReference type="InterPro" id="IPR058602">
    <property type="entry name" value="YAG7_dimerisation_dom"/>
</dbReference>
<feature type="compositionally biased region" description="Polar residues" evidence="1">
    <location>
        <begin position="311"/>
        <end position="320"/>
    </location>
</feature>
<keyword evidence="5" id="KW-1185">Reference proteome</keyword>
<proteinExistence type="predicted"/>
<evidence type="ECO:0000313" key="4">
    <source>
        <dbReference type="EMBL" id="CDP30519.1"/>
    </source>
</evidence>
<dbReference type="Proteomes" id="UP000001197">
    <property type="component" value="Chromosome 6"/>
</dbReference>
<reference evidence="5" key="3">
    <citation type="journal article" date="2014" name="Genetics">
        <title>Maintaining two mating types: Structure of the mating type locus and its role in heterokaryosis in Podospora anserina.</title>
        <authorList>
            <person name="Grognet P."/>
            <person name="Bidard F."/>
            <person name="Kuchly C."/>
            <person name="Tong L.C.H."/>
            <person name="Coppin E."/>
            <person name="Benkhali J.A."/>
            <person name="Couloux A."/>
            <person name="Wincker P."/>
            <person name="Debuchy R."/>
            <person name="Silar P."/>
        </authorList>
    </citation>
    <scope>GENOME REANNOTATION</scope>
    <source>
        <strain evidence="5">S / ATCC MYA-4624 / DSM 980 / FGSC 10383</strain>
    </source>
</reference>
<reference evidence="3 5" key="1">
    <citation type="journal article" date="2008" name="Genome Biol.">
        <title>The genome sequence of the model ascomycete fungus Podospora anserina.</title>
        <authorList>
            <person name="Espagne E."/>
            <person name="Lespinet O."/>
            <person name="Malagnac F."/>
            <person name="Da Silva C."/>
            <person name="Jaillon O."/>
            <person name="Porcel B.M."/>
            <person name="Couloux A."/>
            <person name="Aury J.-M."/>
            <person name="Segurens B."/>
            <person name="Poulain J."/>
            <person name="Anthouard V."/>
            <person name="Grossetete S."/>
            <person name="Khalili H."/>
            <person name="Coppin E."/>
            <person name="Dequard-Chablat M."/>
            <person name="Picard M."/>
            <person name="Contamine V."/>
            <person name="Arnaise S."/>
            <person name="Bourdais A."/>
            <person name="Berteaux-Lecellier V."/>
            <person name="Gautheret D."/>
            <person name="de Vries R.P."/>
            <person name="Battaglia E."/>
            <person name="Coutinho P.M."/>
            <person name="Danchin E.G.J."/>
            <person name="Henrissat B."/>
            <person name="El Khoury R."/>
            <person name="Sainsard-Chanet A."/>
            <person name="Boivin A."/>
            <person name="Pinan-Lucarre B."/>
            <person name="Sellem C.H."/>
            <person name="Debuchy R."/>
            <person name="Wincker P."/>
            <person name="Weissenbach J."/>
            <person name="Silar P."/>
        </authorList>
    </citation>
    <scope>NUCLEOTIDE SEQUENCE [LARGE SCALE GENOMIC DNA]</scope>
    <source>
        <strain evidence="5">S / ATCC MYA-4624 / DSM 980 / FGSC 10383</strain>
        <strain evidence="3">S mat+</strain>
    </source>
</reference>
<feature type="region of interest" description="Disordered" evidence="1">
    <location>
        <begin position="367"/>
        <end position="462"/>
    </location>
</feature>
<dbReference type="HOGENOM" id="CLU_031644_0_0_1"/>
<feature type="compositionally biased region" description="Basic and acidic residues" evidence="1">
    <location>
        <begin position="435"/>
        <end position="447"/>
    </location>
</feature>
<gene>
    <name evidence="3" type="ORF">PODANS_6_4870</name>
</gene>
<sequence>MAPTTVQNPPAPVESKTAQKKKAKAAAAAVKAATGTESPAPASVAGGENPDDSSENGYIRELSKNIRNLNKKISNGARIENLINEHSGKSLEELVAAKIINADQAASHLKRPSLQNQLAQFEKELAMHKQIEADHRSHLSQLETTLKEKFEKEKEELVAETKQKVEAEADEKLRGYLLALSQFLRLAAARRLAEADSSIDENAAIEGVLLHIYCGDNDSVTEMLKLVQGSDERVLGVEGRLLKTTFADIKEEAYAHLNPNYKRPKPTEPEFAEELKLDEYESTVLVETDPTVANAGLTEVDDGSAVALTNGHGQDVSSASGGAPGNADVADSAANAAGENQWDTGNTISDSQEWVSVNVPRDLGETETGAAATPAQPTAPVTNQSWADEHPETAAEATTPADDGFHQVPSRSRGSRDGGHRGRGGFRGRGGGFRGDGRGRGRGRGGDRGGFPSRPRREESQG</sequence>
<evidence type="ECO:0000259" key="2">
    <source>
        <dbReference type="Pfam" id="PF26434"/>
    </source>
</evidence>
<dbReference type="AlphaFoldDB" id="B2B1Y6"/>
<dbReference type="RefSeq" id="XP_001909987.1">
    <property type="nucleotide sequence ID" value="XM_001909952.1"/>
</dbReference>
<accession>B2B1Y6</accession>
<protein>
    <submittedName>
        <fullName evidence="3">Podospora anserina S mat+ genomic DNA chromosome 6, supercontig 2</fullName>
    </submittedName>
</protein>
<evidence type="ECO:0000313" key="3">
    <source>
        <dbReference type="EMBL" id="CAP71121.1"/>
    </source>
</evidence>
<dbReference type="EMBL" id="FO904941">
    <property type="protein sequence ID" value="CDP30519.1"/>
    <property type="molecule type" value="Genomic_DNA"/>
</dbReference>
<feature type="domain" description="YAG7-like dimerisation" evidence="2">
    <location>
        <begin position="171"/>
        <end position="253"/>
    </location>
</feature>
<evidence type="ECO:0000313" key="5">
    <source>
        <dbReference type="Proteomes" id="UP000001197"/>
    </source>
</evidence>
<evidence type="ECO:0000256" key="1">
    <source>
        <dbReference type="SAM" id="MobiDB-lite"/>
    </source>
</evidence>
<dbReference type="eggNOG" id="ENOG502S59W">
    <property type="taxonomic scope" value="Eukaryota"/>
</dbReference>
<organism evidence="3">
    <name type="scientific">Podospora anserina (strain S / ATCC MYA-4624 / DSM 980 / FGSC 10383)</name>
    <name type="common">Pleurage anserina</name>
    <dbReference type="NCBI Taxonomy" id="515849"/>
    <lineage>
        <taxon>Eukaryota</taxon>
        <taxon>Fungi</taxon>
        <taxon>Dikarya</taxon>
        <taxon>Ascomycota</taxon>
        <taxon>Pezizomycotina</taxon>
        <taxon>Sordariomycetes</taxon>
        <taxon>Sordariomycetidae</taxon>
        <taxon>Sordariales</taxon>
        <taxon>Podosporaceae</taxon>
        <taxon>Podospora</taxon>
        <taxon>Podospora anserina</taxon>
    </lineage>
</organism>
<name>B2B1Y6_PODAN</name>
<dbReference type="KEGG" id="pan:PODANSg7024"/>
<reference evidence="3" key="2">
    <citation type="submission" date="2008-07" db="EMBL/GenBank/DDBJ databases">
        <authorList>
            <person name="Genoscope - CEA"/>
        </authorList>
    </citation>
    <scope>NUCLEOTIDE SEQUENCE</scope>
    <source>
        <strain evidence="3">S mat+</strain>
    </source>
</reference>
<feature type="region of interest" description="Disordered" evidence="1">
    <location>
        <begin position="307"/>
        <end position="334"/>
    </location>
</feature>
<reference evidence="4" key="4">
    <citation type="submission" date="2015-04" db="EMBL/GenBank/DDBJ databases">
        <title>Maintaining two mating types: Structure of the mating type locus and its role in heterokaryosis in Podospora anserina.</title>
        <authorList>
            <person name="Grognet P."/>
            <person name="Bidard F."/>
            <person name="Kuchly C."/>
            <person name="Chan Ho Tong L."/>
            <person name="Coppin E."/>
            <person name="Ait Benkhali J."/>
            <person name="Couloux A."/>
            <person name="Wincker P."/>
            <person name="Debuchy R."/>
            <person name="Silar P."/>
        </authorList>
    </citation>
    <scope>NUCLEOTIDE SEQUENCE</scope>
</reference>
<dbReference type="STRING" id="515849.B2B1Y6"/>
<feature type="region of interest" description="Disordered" evidence="1">
    <location>
        <begin position="1"/>
        <end position="57"/>
    </location>
</feature>
<dbReference type="GeneID" id="6194475"/>
<dbReference type="Pfam" id="PF26434">
    <property type="entry name" value="YAG7_C"/>
    <property type="match status" value="1"/>
</dbReference>
<dbReference type="VEuPathDB" id="FungiDB:PODANS_6_4870"/>